<feature type="transmembrane region" description="Helical" evidence="1">
    <location>
        <begin position="63"/>
        <end position="87"/>
    </location>
</feature>
<keyword evidence="1" id="KW-0472">Membrane</keyword>
<feature type="transmembrane region" description="Helical" evidence="1">
    <location>
        <begin position="6"/>
        <end position="25"/>
    </location>
</feature>
<reference evidence="3" key="1">
    <citation type="journal article" date="2019" name="Int. J. Syst. Evol. Microbiol.">
        <title>The Global Catalogue of Microorganisms (GCM) 10K type strain sequencing project: providing services to taxonomists for standard genome sequencing and annotation.</title>
        <authorList>
            <consortium name="The Broad Institute Genomics Platform"/>
            <consortium name="The Broad Institute Genome Sequencing Center for Infectious Disease"/>
            <person name="Wu L."/>
            <person name="Ma J."/>
        </authorList>
    </citation>
    <scope>NUCLEOTIDE SEQUENCE [LARGE SCALE GENOMIC DNA]</scope>
    <source>
        <strain evidence="3">JCM 16545</strain>
    </source>
</reference>
<keyword evidence="1" id="KW-0812">Transmembrane</keyword>
<accession>A0ABW5E457</accession>
<feature type="transmembrane region" description="Helical" evidence="1">
    <location>
        <begin position="99"/>
        <end position="118"/>
    </location>
</feature>
<protein>
    <recommendedName>
        <fullName evidence="4">EamA domain-containing protein</fullName>
    </recommendedName>
</protein>
<dbReference type="Proteomes" id="UP001597297">
    <property type="component" value="Unassembled WGS sequence"/>
</dbReference>
<evidence type="ECO:0008006" key="4">
    <source>
        <dbReference type="Google" id="ProtNLM"/>
    </source>
</evidence>
<evidence type="ECO:0000313" key="2">
    <source>
        <dbReference type="EMBL" id="MFD2276048.1"/>
    </source>
</evidence>
<organism evidence="2 3">
    <name type="scientific">Rubritalea spongiae</name>
    <dbReference type="NCBI Taxonomy" id="430797"/>
    <lineage>
        <taxon>Bacteria</taxon>
        <taxon>Pseudomonadati</taxon>
        <taxon>Verrucomicrobiota</taxon>
        <taxon>Verrucomicrobiia</taxon>
        <taxon>Verrucomicrobiales</taxon>
        <taxon>Rubritaleaceae</taxon>
        <taxon>Rubritalea</taxon>
    </lineage>
</organism>
<evidence type="ECO:0000313" key="3">
    <source>
        <dbReference type="Proteomes" id="UP001597297"/>
    </source>
</evidence>
<feature type="transmembrane region" description="Helical" evidence="1">
    <location>
        <begin position="37"/>
        <end position="57"/>
    </location>
</feature>
<comment type="caution">
    <text evidence="2">The sequence shown here is derived from an EMBL/GenBank/DDBJ whole genome shotgun (WGS) entry which is preliminary data.</text>
</comment>
<feature type="transmembrane region" description="Helical" evidence="1">
    <location>
        <begin position="124"/>
        <end position="143"/>
    </location>
</feature>
<keyword evidence="1" id="KW-1133">Transmembrane helix</keyword>
<keyword evidence="3" id="KW-1185">Reference proteome</keyword>
<sequence>MTQEQMGIVIGGLLPALFFGVAGVCQKWSNQHGISTGAYLVSIGVGVVIVGAVLWAVNTEQKFSTAAIIPAVGMGLSWGVGVVLVALGISKYGAPISQLAPLYNMNTLVTVLIALFVFSEWKDVHLVKLLFGALFIIIGGVLVSS</sequence>
<gene>
    <name evidence="2" type="ORF">ACFSQZ_06175</name>
</gene>
<dbReference type="RefSeq" id="WP_377095651.1">
    <property type="nucleotide sequence ID" value="NZ_JBHSJM010000001.1"/>
</dbReference>
<evidence type="ECO:0000256" key="1">
    <source>
        <dbReference type="SAM" id="Phobius"/>
    </source>
</evidence>
<name>A0ABW5E457_9BACT</name>
<dbReference type="EMBL" id="JBHUJC010000018">
    <property type="protein sequence ID" value="MFD2276048.1"/>
    <property type="molecule type" value="Genomic_DNA"/>
</dbReference>
<proteinExistence type="predicted"/>